<gene>
    <name evidence="4" type="ORF">DTER00134_LOCUS5819</name>
</gene>
<feature type="region of interest" description="Disordered" evidence="3">
    <location>
        <begin position="428"/>
        <end position="447"/>
    </location>
</feature>
<dbReference type="GO" id="GO:0005524">
    <property type="term" value="F:ATP binding"/>
    <property type="evidence" value="ECO:0007669"/>
    <property type="project" value="UniProtKB-KW"/>
</dbReference>
<dbReference type="InterPro" id="IPR027417">
    <property type="entry name" value="P-loop_NTPase"/>
</dbReference>
<accession>A0A7S3VL64</accession>
<proteinExistence type="predicted"/>
<evidence type="ECO:0000256" key="3">
    <source>
        <dbReference type="SAM" id="MobiDB-lite"/>
    </source>
</evidence>
<dbReference type="EMBL" id="HBIP01010427">
    <property type="protein sequence ID" value="CAE0490746.1"/>
    <property type="molecule type" value="Transcribed_RNA"/>
</dbReference>
<organism evidence="4">
    <name type="scientific">Dunaliella tertiolecta</name>
    <name type="common">Green alga</name>
    <dbReference type="NCBI Taxonomy" id="3047"/>
    <lineage>
        <taxon>Eukaryota</taxon>
        <taxon>Viridiplantae</taxon>
        <taxon>Chlorophyta</taxon>
        <taxon>core chlorophytes</taxon>
        <taxon>Chlorophyceae</taxon>
        <taxon>CS clade</taxon>
        <taxon>Chlamydomonadales</taxon>
        <taxon>Dunaliellaceae</taxon>
        <taxon>Dunaliella</taxon>
    </lineage>
</organism>
<dbReference type="PANTHER" id="PTHR43788:SF6">
    <property type="entry name" value="DNA HELICASE B"/>
    <property type="match status" value="1"/>
</dbReference>
<sequence length="756" mass="82444">MAPRQAQLALGALESLITLSRGSIMRSCGLCAPKGVGRPSYSQGSCCAPAPLLPRALCFMAAPPHLLLRHPRHLNFHTSSRNSTIPCSMRATQQHSAVAPPSPRGFSSRTDPKLPDVVGQQVEFEGVVTLSDDRSAKIEVTSDHWEAMRPHFFSRRHPPLKSKYTRRALDCGVRVFAHPRTFKEGQSCRVIGTYIWNEYFGLAVRLSRCIEVQATSKKAILSRLQSVSGIGPKTAERIYECLGLETVSVLDAPDAVDWLLRAGYGKQPACKKLKSAWDAEKEAHRQEDFLPSLGLKPQECRALQQQYGQDCEAALHSDPYLALLRPSSIDLSLRMADEVAANLGVLEQHIKITATPGVSSSTPASQASIDSSSPSRGAVAMIEALLSQASRSGNSFVRWSALEQAALKHLRNANDHLLNRMPALSGNSNGSLLSPEQSSLDEEGEGEVVWEDAAHTLPPGAHSNEPQLWASILMGLRRVVMEVHTADPLSPPLPISQPYIPPFARTIPPDILGISSDASQSKAKAFPKHAIAYLDLLHRAEVEVADRLSQMLLAGQTACLARRLQALEAIGEGQAPGSEEERRRAMAEADASAVDEALRVAHMLSDRQRLAVQLASHAPVMLLTGAAGCGKTFVTQAIVNMWLRQGKRVLLCAPTGRAAQLLQERVVHQTEGGSNNINASTIHRLLGYRARRQDQQQQDQQQQQQQHEWQQQGWFPSRAWTGRYAPGRGLGQPVCAQPAGAQDEPTEPAGRRSSTE</sequence>
<feature type="region of interest" description="Disordered" evidence="3">
    <location>
        <begin position="691"/>
        <end position="756"/>
    </location>
</feature>
<evidence type="ECO:0000256" key="1">
    <source>
        <dbReference type="ARBA" id="ARBA00022741"/>
    </source>
</evidence>
<dbReference type="SUPFAM" id="SSF52540">
    <property type="entry name" value="P-loop containing nucleoside triphosphate hydrolases"/>
    <property type="match status" value="1"/>
</dbReference>
<protein>
    <submittedName>
        <fullName evidence="4">Uncharacterized protein</fullName>
    </submittedName>
</protein>
<dbReference type="PANTHER" id="PTHR43788">
    <property type="entry name" value="DNA2/NAM7 HELICASE FAMILY MEMBER"/>
    <property type="match status" value="1"/>
</dbReference>
<dbReference type="InterPro" id="IPR050534">
    <property type="entry name" value="Coronavir_polyprotein_1ab"/>
</dbReference>
<name>A0A7S3VL64_DUNTE</name>
<reference evidence="4" key="1">
    <citation type="submission" date="2021-01" db="EMBL/GenBank/DDBJ databases">
        <authorList>
            <person name="Corre E."/>
            <person name="Pelletier E."/>
            <person name="Niang G."/>
            <person name="Scheremetjew M."/>
            <person name="Finn R."/>
            <person name="Kale V."/>
            <person name="Holt S."/>
            <person name="Cochrane G."/>
            <person name="Meng A."/>
            <person name="Brown T."/>
            <person name="Cohen L."/>
        </authorList>
    </citation>
    <scope>NUCLEOTIDE SEQUENCE</scope>
    <source>
        <strain evidence="4">CCMP1320</strain>
    </source>
</reference>
<feature type="compositionally biased region" description="Low complexity" evidence="3">
    <location>
        <begin position="695"/>
        <end position="712"/>
    </location>
</feature>
<evidence type="ECO:0000313" key="4">
    <source>
        <dbReference type="EMBL" id="CAE0490746.1"/>
    </source>
</evidence>
<keyword evidence="2" id="KW-0067">ATP-binding</keyword>
<dbReference type="Pfam" id="PF13245">
    <property type="entry name" value="AAA_19"/>
    <property type="match status" value="1"/>
</dbReference>
<keyword evidence="1" id="KW-0547">Nucleotide-binding</keyword>
<dbReference type="Gene3D" id="3.40.50.300">
    <property type="entry name" value="P-loop containing nucleotide triphosphate hydrolases"/>
    <property type="match status" value="1"/>
</dbReference>
<dbReference type="GO" id="GO:0003678">
    <property type="term" value="F:DNA helicase activity"/>
    <property type="evidence" value="ECO:0007669"/>
    <property type="project" value="UniProtKB-ARBA"/>
</dbReference>
<dbReference type="AlphaFoldDB" id="A0A7S3VL64"/>
<evidence type="ECO:0000256" key="2">
    <source>
        <dbReference type="ARBA" id="ARBA00022840"/>
    </source>
</evidence>